<feature type="signal peptide" evidence="1">
    <location>
        <begin position="1"/>
        <end position="21"/>
    </location>
</feature>
<name>A0A0T7FAD6_NEOGA</name>
<proteinExistence type="predicted"/>
<dbReference type="OrthoDB" id="8075794at2"/>
<dbReference type="EMBL" id="CCRH01000002">
    <property type="protein sequence ID" value="CDZ31899.1"/>
    <property type="molecule type" value="Genomic_DNA"/>
</dbReference>
<feature type="chain" id="PRO_5006681967" description="Lipocalin-like domain-containing protein" evidence="1">
    <location>
        <begin position="22"/>
        <end position="145"/>
    </location>
</feature>
<reference evidence="3 4" key="1">
    <citation type="submission" date="2014-08" db="EMBL/GenBank/DDBJ databases">
        <authorList>
            <person name="Chen Y.-H."/>
        </authorList>
    </citation>
    <scope>NUCLEOTIDE SEQUENCE [LARGE SCALE GENOMIC DNA]</scope>
</reference>
<feature type="domain" description="Lipocalin-like" evidence="2">
    <location>
        <begin position="51"/>
        <end position="130"/>
    </location>
</feature>
<dbReference type="Proteomes" id="UP000046176">
    <property type="component" value="Unassembled WGS sequence"/>
</dbReference>
<dbReference type="InterPro" id="IPR024311">
    <property type="entry name" value="Lipocalin-like"/>
</dbReference>
<organism evidence="3 4">
    <name type="scientific">Neorhizobium galegae bv. officinalis</name>
    <dbReference type="NCBI Taxonomy" id="323656"/>
    <lineage>
        <taxon>Bacteria</taxon>
        <taxon>Pseudomonadati</taxon>
        <taxon>Pseudomonadota</taxon>
        <taxon>Alphaproteobacteria</taxon>
        <taxon>Hyphomicrobiales</taxon>
        <taxon>Rhizobiaceae</taxon>
        <taxon>Rhizobium/Agrobacterium group</taxon>
        <taxon>Neorhizobium</taxon>
    </lineage>
</organism>
<dbReference type="Pfam" id="PF13924">
    <property type="entry name" value="Lipocalin_5"/>
    <property type="match status" value="1"/>
</dbReference>
<gene>
    <name evidence="3" type="ORF">NGAL_HAMBI1145_06670</name>
</gene>
<dbReference type="RefSeq" id="WP_046664987.1">
    <property type="nucleotide sequence ID" value="NZ_CCRH01000002.1"/>
</dbReference>
<dbReference type="AlphaFoldDB" id="A0A0T7FAD6"/>
<evidence type="ECO:0000313" key="4">
    <source>
        <dbReference type="Proteomes" id="UP000046176"/>
    </source>
</evidence>
<sequence>MNNFKIMAAALVLAFASPAFASDTKSPIIGAWRMTALEVGATGNLQAIPYSGQLVFTQGGTLSVQAMNPDANAADTPYTTKAYEAYYGPVEIDDARNIFAITVESSLVRDLIGQRLERKFEVTGDKLVISPVDAAEGWRVSYDRF</sequence>
<evidence type="ECO:0000313" key="3">
    <source>
        <dbReference type="EMBL" id="CDZ31899.1"/>
    </source>
</evidence>
<evidence type="ECO:0000259" key="2">
    <source>
        <dbReference type="Pfam" id="PF13924"/>
    </source>
</evidence>
<evidence type="ECO:0000256" key="1">
    <source>
        <dbReference type="SAM" id="SignalP"/>
    </source>
</evidence>
<accession>A0A0T7FAD6</accession>
<protein>
    <recommendedName>
        <fullName evidence="2">Lipocalin-like domain-containing protein</fullName>
    </recommendedName>
</protein>
<keyword evidence="1" id="KW-0732">Signal</keyword>